<keyword evidence="2" id="KW-1185">Reference proteome</keyword>
<dbReference type="Proteomes" id="UP000237000">
    <property type="component" value="Unassembled WGS sequence"/>
</dbReference>
<comment type="caution">
    <text evidence="1">The sequence shown here is derived from an EMBL/GenBank/DDBJ whole genome shotgun (WGS) entry which is preliminary data.</text>
</comment>
<organism evidence="1 2">
    <name type="scientific">Trema orientale</name>
    <name type="common">Charcoal tree</name>
    <name type="synonym">Celtis orientalis</name>
    <dbReference type="NCBI Taxonomy" id="63057"/>
    <lineage>
        <taxon>Eukaryota</taxon>
        <taxon>Viridiplantae</taxon>
        <taxon>Streptophyta</taxon>
        <taxon>Embryophyta</taxon>
        <taxon>Tracheophyta</taxon>
        <taxon>Spermatophyta</taxon>
        <taxon>Magnoliopsida</taxon>
        <taxon>eudicotyledons</taxon>
        <taxon>Gunneridae</taxon>
        <taxon>Pentapetalae</taxon>
        <taxon>rosids</taxon>
        <taxon>fabids</taxon>
        <taxon>Rosales</taxon>
        <taxon>Cannabaceae</taxon>
        <taxon>Trema</taxon>
    </lineage>
</organism>
<gene>
    <name evidence="1" type="ORF">TorRG33x02_078000</name>
</gene>
<reference evidence="2" key="1">
    <citation type="submission" date="2016-06" db="EMBL/GenBank/DDBJ databases">
        <title>Parallel loss of symbiosis genes in relatives of nitrogen-fixing non-legume Parasponia.</title>
        <authorList>
            <person name="Van Velzen R."/>
            <person name="Holmer R."/>
            <person name="Bu F."/>
            <person name="Rutten L."/>
            <person name="Van Zeijl A."/>
            <person name="Liu W."/>
            <person name="Santuari L."/>
            <person name="Cao Q."/>
            <person name="Sharma T."/>
            <person name="Shen D."/>
            <person name="Roswanjaya Y."/>
            <person name="Wardhani T."/>
            <person name="Kalhor M.S."/>
            <person name="Jansen J."/>
            <person name="Van den Hoogen J."/>
            <person name="Gungor B."/>
            <person name="Hartog M."/>
            <person name="Hontelez J."/>
            <person name="Verver J."/>
            <person name="Yang W.-C."/>
            <person name="Schijlen E."/>
            <person name="Repin R."/>
            <person name="Schilthuizen M."/>
            <person name="Schranz E."/>
            <person name="Heidstra R."/>
            <person name="Miyata K."/>
            <person name="Fedorova E."/>
            <person name="Kohlen W."/>
            <person name="Bisseling T."/>
            <person name="Smit S."/>
            <person name="Geurts R."/>
        </authorList>
    </citation>
    <scope>NUCLEOTIDE SEQUENCE [LARGE SCALE GENOMIC DNA]</scope>
    <source>
        <strain evidence="2">cv. RG33-2</strain>
    </source>
</reference>
<dbReference type="AlphaFoldDB" id="A0A2P5FFG1"/>
<evidence type="ECO:0000313" key="2">
    <source>
        <dbReference type="Proteomes" id="UP000237000"/>
    </source>
</evidence>
<name>A0A2P5FFG1_TREOI</name>
<dbReference type="InParanoid" id="A0A2P5FFG1"/>
<dbReference type="EMBL" id="JXTC01000038">
    <property type="protein sequence ID" value="PON96527.1"/>
    <property type="molecule type" value="Genomic_DNA"/>
</dbReference>
<evidence type="ECO:0000313" key="1">
    <source>
        <dbReference type="EMBL" id="PON96527.1"/>
    </source>
</evidence>
<proteinExistence type="predicted"/>
<accession>A0A2P5FFG1</accession>
<sequence>MFLNSGEEGQHEFFHCFSLESRNQVPPWGDGPVAFGYLALD</sequence>
<protein>
    <submittedName>
        <fullName evidence="1">Uncharacterized protein</fullName>
    </submittedName>
</protein>